<evidence type="ECO:0000313" key="3">
    <source>
        <dbReference type="Proteomes" id="UP000214880"/>
    </source>
</evidence>
<organism evidence="2 3">
    <name type="scientific">Dendrosporobacter quercicolus</name>
    <dbReference type="NCBI Taxonomy" id="146817"/>
    <lineage>
        <taxon>Bacteria</taxon>
        <taxon>Bacillati</taxon>
        <taxon>Bacillota</taxon>
        <taxon>Negativicutes</taxon>
        <taxon>Selenomonadales</taxon>
        <taxon>Sporomusaceae</taxon>
        <taxon>Dendrosporobacter</taxon>
    </lineage>
</organism>
<evidence type="ECO:0000313" key="2">
    <source>
        <dbReference type="EMBL" id="SDL70655.1"/>
    </source>
</evidence>
<dbReference type="STRING" id="146817.SAMN04488502_101614"/>
<dbReference type="AlphaFoldDB" id="A0A1G9MAG1"/>
<dbReference type="Proteomes" id="UP000214880">
    <property type="component" value="Unassembled WGS sequence"/>
</dbReference>
<sequence>MRFSWKRQNGSATAIALMTMVILASLGAVYLIAASGGLSRLMGFSYGENLQAKAAAEAGIRYAWMHALENAKTTRNERGTEVQSWDASKLPKEVVLDSANSNSPAFTLAVTLMKTNLPAGLPADRYYYYRVTSTGRSGASSAVLNAYLEIPINPADPTLIDMIDNATYSDNRKWIIDRNNTPNDYSDDTATAPGISDYYQALFNQKVYPKEGFTLNFKVNLNAIDQRNPGATGYGIYYMATDKDNANNISAYVLQYDPGLEPDQIVVKKVVQKPGTTVPSSNEIKSSTPVSVYNSVGYNYSRGTGNQSWQATTAAASWNIPKDVTKASWKLEIEEKNADSSYDQDIMTVPIDMVLKTLNQLKANGTSNNKMLEQDHIMTIDLRPEPLPNGTKRMVHRIYMDGLEILRFVDRSPTNNYANLNEGYTGLRVWNATTTFQNMPSSGTRAPIIIHSWDIQKP</sequence>
<reference evidence="2 3" key="1">
    <citation type="submission" date="2016-10" db="EMBL/GenBank/DDBJ databases">
        <authorList>
            <person name="de Groot N.N."/>
        </authorList>
    </citation>
    <scope>NUCLEOTIDE SEQUENCE [LARGE SCALE GENOMIC DNA]</scope>
    <source>
        <strain evidence="2 3">DSM 1736</strain>
    </source>
</reference>
<name>A0A1G9MAG1_9FIRM</name>
<dbReference type="EMBL" id="FNHB01000001">
    <property type="protein sequence ID" value="SDL70655.1"/>
    <property type="molecule type" value="Genomic_DNA"/>
</dbReference>
<keyword evidence="1" id="KW-0812">Transmembrane</keyword>
<dbReference type="RefSeq" id="WP_173812560.1">
    <property type="nucleotide sequence ID" value="NZ_FNHB01000001.1"/>
</dbReference>
<keyword evidence="3" id="KW-1185">Reference proteome</keyword>
<gene>
    <name evidence="2" type="ORF">SAMN04488502_101614</name>
</gene>
<evidence type="ECO:0000256" key="1">
    <source>
        <dbReference type="SAM" id="Phobius"/>
    </source>
</evidence>
<feature type="transmembrane region" description="Helical" evidence="1">
    <location>
        <begin position="12"/>
        <end position="33"/>
    </location>
</feature>
<evidence type="ECO:0008006" key="4">
    <source>
        <dbReference type="Google" id="ProtNLM"/>
    </source>
</evidence>
<proteinExistence type="predicted"/>
<accession>A0A1G9MAG1</accession>
<keyword evidence="1" id="KW-0472">Membrane</keyword>
<keyword evidence="1" id="KW-1133">Transmembrane helix</keyword>
<protein>
    <recommendedName>
        <fullName evidence="4">PilX N-terminal</fullName>
    </recommendedName>
</protein>